<dbReference type="EC" id="7.6.2.9" evidence="7"/>
<dbReference type="NCBIfam" id="TIGR03415">
    <property type="entry name" value="ABC_choXWV_ATP"/>
    <property type="match status" value="1"/>
</dbReference>
<protein>
    <recommendedName>
        <fullName evidence="8">Trimethylamine N-oxide transport system ATP-binding protein TmoW</fullName>
        <ecNumber evidence="7">7.6.2.9</ecNumber>
    </recommendedName>
</protein>
<dbReference type="RefSeq" id="WP_154148603.1">
    <property type="nucleotide sequence ID" value="NZ_SZWE01000001.1"/>
</dbReference>
<dbReference type="InterPro" id="IPR017871">
    <property type="entry name" value="ABC_transporter-like_CS"/>
</dbReference>
<dbReference type="GO" id="GO:0015418">
    <property type="term" value="F:ABC-type quaternary ammonium compound transporting activity"/>
    <property type="evidence" value="ECO:0007669"/>
    <property type="project" value="UniProtKB-EC"/>
</dbReference>
<dbReference type="Proteomes" id="UP000564704">
    <property type="component" value="Unassembled WGS sequence"/>
</dbReference>
<comment type="subunit">
    <text evidence="6">The complex is probably composed of two ATP-binding proteins (TmoW), two transmembrane proteins (TmoV) and a solute-binding protein (TmoX).</text>
</comment>
<dbReference type="PANTHER" id="PTHR43869">
    <property type="entry name" value="GLYCINE BETAINE/PROLINE BETAINE TRANSPORT SYSTEM ATP-BINDING PROTEIN PROV"/>
    <property type="match status" value="1"/>
</dbReference>
<dbReference type="GO" id="GO:0015220">
    <property type="term" value="F:choline transmembrane transporter activity"/>
    <property type="evidence" value="ECO:0007669"/>
    <property type="project" value="InterPro"/>
</dbReference>
<dbReference type="EMBL" id="SZWE01000001">
    <property type="protein sequence ID" value="MRU14288.1"/>
    <property type="molecule type" value="Genomic_DNA"/>
</dbReference>
<evidence type="ECO:0000256" key="4">
    <source>
        <dbReference type="ARBA" id="ARBA00022840"/>
    </source>
</evidence>
<dbReference type="GO" id="GO:0016887">
    <property type="term" value="F:ATP hydrolysis activity"/>
    <property type="evidence" value="ECO:0007669"/>
    <property type="project" value="InterPro"/>
</dbReference>
<evidence type="ECO:0000313" key="10">
    <source>
        <dbReference type="EMBL" id="MRU14288.1"/>
    </source>
</evidence>
<dbReference type="PANTHER" id="PTHR43869:SF1">
    <property type="entry name" value="GLYCINE BETAINE_PROLINE BETAINE TRANSPORT SYSTEM ATP-BINDING PROTEIN PROV"/>
    <property type="match status" value="1"/>
</dbReference>
<dbReference type="SUPFAM" id="SSF52540">
    <property type="entry name" value="P-loop containing nucleoside triphosphate hydrolases"/>
    <property type="match status" value="1"/>
</dbReference>
<dbReference type="FunFam" id="3.40.50.300:FF:000201">
    <property type="entry name" value="Glycine betaine/L-proline ABC transporter ATP-binding protein"/>
    <property type="match status" value="1"/>
</dbReference>
<evidence type="ECO:0000313" key="11">
    <source>
        <dbReference type="Proteomes" id="UP000564704"/>
    </source>
</evidence>
<sequence>MSTAVTFDKVSIVFGDAPETALPLMDQGMERPDIQTKTGQVLGVHDCSTEVEEGEIVVLMGLSGSGKSTLLRAVNGLNPVVRGNVQVSDGNSMVDITHADAQTLRHMRQTQIAMVFQQFGLLPWRTVRENVWLGLELAGLSKSERSARAQAQLDLVGLSDWADRKVGELSGGMQQRVGLARAFATEAPILLMDEPFSALDPLIRTHLQDELLDLQAKLNRTIIFVSHDLDEAFKIGNRIAIMEGGRIVQCGTPQEIFTNPATDYVADFVAHMNPLGVLCARDVMEPAQGTPKASVGPEATIREVMEAAQGSEAPVGVIEGEKVLGQITRARIFSKLLDPRGG</sequence>
<keyword evidence="3" id="KW-0547">Nucleotide-binding</keyword>
<evidence type="ECO:0000256" key="2">
    <source>
        <dbReference type="ARBA" id="ARBA00022448"/>
    </source>
</evidence>
<evidence type="ECO:0000256" key="3">
    <source>
        <dbReference type="ARBA" id="ARBA00022741"/>
    </source>
</evidence>
<evidence type="ECO:0000256" key="7">
    <source>
        <dbReference type="ARBA" id="ARBA00066388"/>
    </source>
</evidence>
<feature type="domain" description="ABC transporter" evidence="9">
    <location>
        <begin position="29"/>
        <end position="269"/>
    </location>
</feature>
<dbReference type="InterPro" id="IPR003593">
    <property type="entry name" value="AAA+_ATPase"/>
</dbReference>
<comment type="similarity">
    <text evidence="1">Belongs to the ABC transporter superfamily.</text>
</comment>
<proteinExistence type="inferred from homology"/>
<keyword evidence="11" id="KW-1185">Reference proteome</keyword>
<gene>
    <name evidence="10" type="primary">choV</name>
    <name evidence="10" type="ORF">FDP25_02480</name>
</gene>
<reference evidence="10 11" key="1">
    <citation type="submission" date="2019-05" db="EMBL/GenBank/DDBJ databases">
        <title>Roseovarius bejariae sp. nov., a moderately halophylic bacterium isolated from a saline soil in Rambla Salada (Murcia).</title>
        <authorList>
            <person name="Castro D.J."/>
            <person name="Gomez-Altuve A."/>
            <person name="Reina J.C."/>
            <person name="Rodriguez M."/>
            <person name="Sampedro I."/>
            <person name="Llamas I."/>
            <person name="Martinez-Checa F."/>
        </authorList>
    </citation>
    <scope>NUCLEOTIDE SEQUENCE [LARGE SCALE GENOMIC DNA]</scope>
    <source>
        <strain evidence="10 11">A21</strain>
    </source>
</reference>
<name>A0A844CZK0_9RHOB</name>
<keyword evidence="4 10" id="KW-0067">ATP-binding</keyword>
<evidence type="ECO:0000259" key="9">
    <source>
        <dbReference type="PROSITE" id="PS50893"/>
    </source>
</evidence>
<dbReference type="PROSITE" id="PS00211">
    <property type="entry name" value="ABC_TRANSPORTER_1"/>
    <property type="match status" value="1"/>
</dbReference>
<accession>A0A844CZK0</accession>
<evidence type="ECO:0000256" key="5">
    <source>
        <dbReference type="ARBA" id="ARBA00051811"/>
    </source>
</evidence>
<dbReference type="SMART" id="SM00382">
    <property type="entry name" value="AAA"/>
    <property type="match status" value="1"/>
</dbReference>
<evidence type="ECO:0000256" key="6">
    <source>
        <dbReference type="ARBA" id="ARBA00061968"/>
    </source>
</evidence>
<evidence type="ECO:0000256" key="8">
    <source>
        <dbReference type="ARBA" id="ARBA00068787"/>
    </source>
</evidence>
<dbReference type="Gene3D" id="3.40.50.300">
    <property type="entry name" value="P-loop containing nucleotide triphosphate hydrolases"/>
    <property type="match status" value="1"/>
</dbReference>
<comment type="catalytic activity">
    <reaction evidence="5">
        <text>a quaternary ammonium(out) + ATP + H2O = a quaternary ammonium(in) + ADP + phosphate + H(+)</text>
        <dbReference type="Rhea" id="RHEA:11036"/>
        <dbReference type="ChEBI" id="CHEBI:15377"/>
        <dbReference type="ChEBI" id="CHEBI:15378"/>
        <dbReference type="ChEBI" id="CHEBI:30616"/>
        <dbReference type="ChEBI" id="CHEBI:35267"/>
        <dbReference type="ChEBI" id="CHEBI:43474"/>
        <dbReference type="ChEBI" id="CHEBI:456216"/>
        <dbReference type="EC" id="7.6.2.9"/>
    </reaction>
    <physiologicalReaction direction="left-to-right" evidence="5">
        <dbReference type="Rhea" id="RHEA:11037"/>
    </physiologicalReaction>
</comment>
<dbReference type="InterPro" id="IPR051921">
    <property type="entry name" value="ABC_osmolyte_uptake_ATP-bind"/>
</dbReference>
<dbReference type="InterPro" id="IPR003439">
    <property type="entry name" value="ABC_transporter-like_ATP-bd"/>
</dbReference>
<dbReference type="GO" id="GO:0006970">
    <property type="term" value="P:response to osmotic stress"/>
    <property type="evidence" value="ECO:0007669"/>
    <property type="project" value="UniProtKB-ARBA"/>
</dbReference>
<dbReference type="InterPro" id="IPR022473">
    <property type="entry name" value="ABC_trnsptr_Choline_ATP-bd"/>
</dbReference>
<dbReference type="AlphaFoldDB" id="A0A844CZK0"/>
<dbReference type="GO" id="GO:0005524">
    <property type="term" value="F:ATP binding"/>
    <property type="evidence" value="ECO:0007669"/>
    <property type="project" value="UniProtKB-KW"/>
</dbReference>
<dbReference type="InterPro" id="IPR027417">
    <property type="entry name" value="P-loop_NTPase"/>
</dbReference>
<evidence type="ECO:0000256" key="1">
    <source>
        <dbReference type="ARBA" id="ARBA00005417"/>
    </source>
</evidence>
<keyword evidence="2" id="KW-0813">Transport</keyword>
<dbReference type="OrthoDB" id="9802264at2"/>
<comment type="caution">
    <text evidence="10">The sequence shown here is derived from an EMBL/GenBank/DDBJ whole genome shotgun (WGS) entry which is preliminary data.</text>
</comment>
<organism evidence="10 11">
    <name type="scientific">Roseovarius bejariae</name>
    <dbReference type="NCBI Taxonomy" id="2576383"/>
    <lineage>
        <taxon>Bacteria</taxon>
        <taxon>Pseudomonadati</taxon>
        <taxon>Pseudomonadota</taxon>
        <taxon>Alphaproteobacteria</taxon>
        <taxon>Rhodobacterales</taxon>
        <taxon>Roseobacteraceae</taxon>
        <taxon>Roseovarius</taxon>
    </lineage>
</organism>
<dbReference type="Pfam" id="PF00005">
    <property type="entry name" value="ABC_tran"/>
    <property type="match status" value="1"/>
</dbReference>
<dbReference type="PROSITE" id="PS50893">
    <property type="entry name" value="ABC_TRANSPORTER_2"/>
    <property type="match status" value="1"/>
</dbReference>
<dbReference type="GO" id="GO:0055052">
    <property type="term" value="C:ATP-binding cassette (ABC) transporter complex, substrate-binding subunit-containing"/>
    <property type="evidence" value="ECO:0007669"/>
    <property type="project" value="InterPro"/>
</dbReference>